<dbReference type="AlphaFoldDB" id="A0A8C9YTI3"/>
<sequence>MHFQRFGLVLDYHFCKLSQVKHVLPGFIPLNLPTPLNCLIRLASSRLKNDRSNERCGRTFDKPVSAMEVLSSCCTAVSILMFFSS</sequence>
<reference evidence="1" key="2">
    <citation type="submission" date="2025-09" db="UniProtKB">
        <authorList>
            <consortium name="Ensembl"/>
        </authorList>
    </citation>
    <scope>IDENTIFICATION</scope>
</reference>
<organism evidence="1 2">
    <name type="scientific">Sander lucioperca</name>
    <name type="common">Pike-perch</name>
    <name type="synonym">Perca lucioperca</name>
    <dbReference type="NCBI Taxonomy" id="283035"/>
    <lineage>
        <taxon>Eukaryota</taxon>
        <taxon>Metazoa</taxon>
        <taxon>Chordata</taxon>
        <taxon>Craniata</taxon>
        <taxon>Vertebrata</taxon>
        <taxon>Euteleostomi</taxon>
        <taxon>Actinopterygii</taxon>
        <taxon>Neopterygii</taxon>
        <taxon>Teleostei</taxon>
        <taxon>Neoteleostei</taxon>
        <taxon>Acanthomorphata</taxon>
        <taxon>Eupercaria</taxon>
        <taxon>Perciformes</taxon>
        <taxon>Percoidei</taxon>
        <taxon>Percidae</taxon>
        <taxon>Luciopercinae</taxon>
        <taxon>Sander</taxon>
    </lineage>
</organism>
<accession>A0A8C9YTI3</accession>
<name>A0A8C9YTI3_SANLU</name>
<evidence type="ECO:0000313" key="2">
    <source>
        <dbReference type="Proteomes" id="UP000694568"/>
    </source>
</evidence>
<proteinExistence type="predicted"/>
<keyword evidence="2" id="KW-1185">Reference proteome</keyword>
<dbReference type="Ensembl" id="ENSSLUT00000029447.1">
    <property type="protein sequence ID" value="ENSSLUP00000028525.1"/>
    <property type="gene ID" value="ENSSLUG00000012872.1"/>
</dbReference>
<evidence type="ECO:0000313" key="1">
    <source>
        <dbReference type="Ensembl" id="ENSSLUP00000028525.1"/>
    </source>
</evidence>
<protein>
    <submittedName>
        <fullName evidence="1">Uncharacterized protein</fullName>
    </submittedName>
</protein>
<reference evidence="1" key="1">
    <citation type="submission" date="2025-08" db="UniProtKB">
        <authorList>
            <consortium name="Ensembl"/>
        </authorList>
    </citation>
    <scope>IDENTIFICATION</scope>
</reference>
<dbReference type="Proteomes" id="UP000694568">
    <property type="component" value="Unplaced"/>
</dbReference>